<dbReference type="AlphaFoldDB" id="A0A9P6MDR9"/>
<keyword evidence="1" id="KW-0596">Phosphopantetheine</keyword>
<feature type="domain" description="AMP-dependent synthetase/ligase" evidence="3">
    <location>
        <begin position="229"/>
        <end position="380"/>
    </location>
</feature>
<keyword evidence="6" id="KW-1185">Reference proteome</keyword>
<protein>
    <recommendedName>
        <fullName evidence="7">Non-ribosomal peptide synthetase</fullName>
    </recommendedName>
</protein>
<dbReference type="EMBL" id="JAAAID010004188">
    <property type="protein sequence ID" value="KAF9993974.1"/>
    <property type="molecule type" value="Genomic_DNA"/>
</dbReference>
<dbReference type="InterPro" id="IPR001242">
    <property type="entry name" value="Condensation_dom"/>
</dbReference>
<dbReference type="Gene3D" id="3.30.559.30">
    <property type="entry name" value="Nonribosomal peptide synthetase, condensation domain"/>
    <property type="match status" value="1"/>
</dbReference>
<dbReference type="SUPFAM" id="SSF56801">
    <property type="entry name" value="Acetyl-CoA synthetase-like"/>
    <property type="match status" value="1"/>
</dbReference>
<dbReference type="Gene3D" id="3.40.50.12780">
    <property type="entry name" value="N-terminal domain of ligase-like"/>
    <property type="match status" value="1"/>
</dbReference>
<proteinExistence type="predicted"/>
<evidence type="ECO:0000256" key="1">
    <source>
        <dbReference type="ARBA" id="ARBA00022450"/>
    </source>
</evidence>
<dbReference type="InterPro" id="IPR020845">
    <property type="entry name" value="AMP-binding_CS"/>
</dbReference>
<name>A0A9P6MDR9_9FUNG</name>
<keyword evidence="2" id="KW-0597">Phosphoprotein</keyword>
<evidence type="ECO:0000313" key="6">
    <source>
        <dbReference type="Proteomes" id="UP000703661"/>
    </source>
</evidence>
<dbReference type="InterPro" id="IPR042099">
    <property type="entry name" value="ANL_N_sf"/>
</dbReference>
<dbReference type="Pfam" id="PF00668">
    <property type="entry name" value="Condensation"/>
    <property type="match status" value="1"/>
</dbReference>
<evidence type="ECO:0000259" key="4">
    <source>
        <dbReference type="Pfam" id="PF00668"/>
    </source>
</evidence>
<sequence>MESHRMLPQELNNKLRSHAKRMGVSLASLCHLAWAQVISRTSGQEKVVFGTVLFGRMQGGSGADRAMGLFINSLPIRVDVGETAVEESVRQTQTKLAALLEHEHASLALAQRCSNVPTGMPLFNSLLNYRHNSAEIREASTINGVKYLDAQERTNYPFGMSIEDGGDTLGLTAQVVKQYDSSRICDYMQQALQSLADALDNTPNMPTRELEILPSDEREMLIRSTNDTDVEQSPDAIAIVFGDQSLTYRELNARSNNLAHHLISLGVKPDSLVAICVSRSPVAIIALLAVLKSGGAYVPLDPSFASERLQSILADASPSILLADDTGITALGSSISDPMKVINPNMIFEEYDYNPQVPGLNSHHLAYVIYTSGSTGKPKG</sequence>
<dbReference type="SUPFAM" id="SSF52777">
    <property type="entry name" value="CoA-dependent acyltransferases"/>
    <property type="match status" value="1"/>
</dbReference>
<organism evidence="5 6">
    <name type="scientific">Entomortierella chlamydospora</name>
    <dbReference type="NCBI Taxonomy" id="101097"/>
    <lineage>
        <taxon>Eukaryota</taxon>
        <taxon>Fungi</taxon>
        <taxon>Fungi incertae sedis</taxon>
        <taxon>Mucoromycota</taxon>
        <taxon>Mortierellomycotina</taxon>
        <taxon>Mortierellomycetes</taxon>
        <taxon>Mortierellales</taxon>
        <taxon>Mortierellaceae</taxon>
        <taxon>Entomortierella</taxon>
    </lineage>
</organism>
<dbReference type="GO" id="GO:0044550">
    <property type="term" value="P:secondary metabolite biosynthetic process"/>
    <property type="evidence" value="ECO:0007669"/>
    <property type="project" value="TreeGrafter"/>
</dbReference>
<comment type="caution">
    <text evidence="5">The sequence shown here is derived from an EMBL/GenBank/DDBJ whole genome shotgun (WGS) entry which is preliminary data.</text>
</comment>
<evidence type="ECO:0000313" key="5">
    <source>
        <dbReference type="EMBL" id="KAF9993974.1"/>
    </source>
</evidence>
<accession>A0A9P6MDR9</accession>
<dbReference type="FunFam" id="3.40.50.980:FF:000001">
    <property type="entry name" value="Non-ribosomal peptide synthetase"/>
    <property type="match status" value="1"/>
</dbReference>
<reference evidence="5" key="1">
    <citation type="journal article" date="2020" name="Fungal Divers.">
        <title>Resolving the Mortierellaceae phylogeny through synthesis of multi-gene phylogenetics and phylogenomics.</title>
        <authorList>
            <person name="Vandepol N."/>
            <person name="Liber J."/>
            <person name="Desiro A."/>
            <person name="Na H."/>
            <person name="Kennedy M."/>
            <person name="Barry K."/>
            <person name="Grigoriev I.V."/>
            <person name="Miller A.N."/>
            <person name="O'Donnell K."/>
            <person name="Stajich J.E."/>
            <person name="Bonito G."/>
        </authorList>
    </citation>
    <scope>NUCLEOTIDE SEQUENCE</scope>
    <source>
        <strain evidence="5">NRRL 2769</strain>
    </source>
</reference>
<dbReference type="PROSITE" id="PS00455">
    <property type="entry name" value="AMP_BINDING"/>
    <property type="match status" value="1"/>
</dbReference>
<evidence type="ECO:0000256" key="2">
    <source>
        <dbReference type="ARBA" id="ARBA00022553"/>
    </source>
</evidence>
<dbReference type="GO" id="GO:0031177">
    <property type="term" value="F:phosphopantetheine binding"/>
    <property type="evidence" value="ECO:0007669"/>
    <property type="project" value="TreeGrafter"/>
</dbReference>
<gene>
    <name evidence="5" type="ORF">BGZ80_007960</name>
</gene>
<feature type="domain" description="Condensation" evidence="4">
    <location>
        <begin position="7"/>
        <end position="221"/>
    </location>
</feature>
<dbReference type="GO" id="GO:0005737">
    <property type="term" value="C:cytoplasm"/>
    <property type="evidence" value="ECO:0007669"/>
    <property type="project" value="TreeGrafter"/>
</dbReference>
<dbReference type="PANTHER" id="PTHR45527:SF1">
    <property type="entry name" value="FATTY ACID SYNTHASE"/>
    <property type="match status" value="1"/>
</dbReference>
<dbReference type="Proteomes" id="UP000703661">
    <property type="component" value="Unassembled WGS sequence"/>
</dbReference>
<dbReference type="InterPro" id="IPR000873">
    <property type="entry name" value="AMP-dep_synth/lig_dom"/>
</dbReference>
<dbReference type="GO" id="GO:0003824">
    <property type="term" value="F:catalytic activity"/>
    <property type="evidence" value="ECO:0007669"/>
    <property type="project" value="InterPro"/>
</dbReference>
<dbReference type="PANTHER" id="PTHR45527">
    <property type="entry name" value="NONRIBOSOMAL PEPTIDE SYNTHETASE"/>
    <property type="match status" value="1"/>
</dbReference>
<feature type="non-terminal residue" evidence="5">
    <location>
        <position position="1"/>
    </location>
</feature>
<dbReference type="GO" id="GO:0043041">
    <property type="term" value="P:amino acid activation for nonribosomal peptide biosynthetic process"/>
    <property type="evidence" value="ECO:0007669"/>
    <property type="project" value="TreeGrafter"/>
</dbReference>
<evidence type="ECO:0000259" key="3">
    <source>
        <dbReference type="Pfam" id="PF00501"/>
    </source>
</evidence>
<evidence type="ECO:0008006" key="7">
    <source>
        <dbReference type="Google" id="ProtNLM"/>
    </source>
</evidence>
<dbReference type="Pfam" id="PF00501">
    <property type="entry name" value="AMP-binding"/>
    <property type="match status" value="1"/>
</dbReference>